<name>A0AAV5SN68_9BILA</name>
<dbReference type="Proteomes" id="UP001432027">
    <property type="component" value="Unassembled WGS sequence"/>
</dbReference>
<dbReference type="AlphaFoldDB" id="A0AAV5SN68"/>
<keyword evidence="3" id="KW-1185">Reference proteome</keyword>
<dbReference type="EMBL" id="BTSX01000002">
    <property type="protein sequence ID" value="GMS84187.1"/>
    <property type="molecule type" value="Genomic_DNA"/>
</dbReference>
<protein>
    <submittedName>
        <fullName evidence="2">Uncharacterized protein</fullName>
    </submittedName>
</protein>
<feature type="region of interest" description="Disordered" evidence="1">
    <location>
        <begin position="1"/>
        <end position="109"/>
    </location>
</feature>
<comment type="caution">
    <text evidence="2">The sequence shown here is derived from an EMBL/GenBank/DDBJ whole genome shotgun (WGS) entry which is preliminary data.</text>
</comment>
<reference evidence="2" key="1">
    <citation type="submission" date="2023-10" db="EMBL/GenBank/DDBJ databases">
        <title>Genome assembly of Pristionchus species.</title>
        <authorList>
            <person name="Yoshida K."/>
            <person name="Sommer R.J."/>
        </authorList>
    </citation>
    <scope>NUCLEOTIDE SEQUENCE</scope>
    <source>
        <strain evidence="2">RS0144</strain>
    </source>
</reference>
<organism evidence="2 3">
    <name type="scientific">Pristionchus entomophagus</name>
    <dbReference type="NCBI Taxonomy" id="358040"/>
    <lineage>
        <taxon>Eukaryota</taxon>
        <taxon>Metazoa</taxon>
        <taxon>Ecdysozoa</taxon>
        <taxon>Nematoda</taxon>
        <taxon>Chromadorea</taxon>
        <taxon>Rhabditida</taxon>
        <taxon>Rhabditina</taxon>
        <taxon>Diplogasteromorpha</taxon>
        <taxon>Diplogasteroidea</taxon>
        <taxon>Neodiplogasteridae</taxon>
        <taxon>Pristionchus</taxon>
    </lineage>
</organism>
<gene>
    <name evidence="2" type="ORF">PENTCL1PPCAC_6362</name>
</gene>
<proteinExistence type="predicted"/>
<feature type="compositionally biased region" description="Basic and acidic residues" evidence="1">
    <location>
        <begin position="16"/>
        <end position="45"/>
    </location>
</feature>
<evidence type="ECO:0000313" key="3">
    <source>
        <dbReference type="Proteomes" id="UP001432027"/>
    </source>
</evidence>
<feature type="non-terminal residue" evidence="2">
    <location>
        <position position="1"/>
    </location>
</feature>
<accession>A0AAV5SN68</accession>
<sequence>STLFHHPVRSTMSHTPSKDREGHNNDRPHTPNKDRDGHHVKDLGRDILNLFKRKKKSDQSFSPHPISPIPSSDNQRDDHSDPVSVPIHHLPFTPPAHSEATQHSADTRSARLTAHTILQ</sequence>
<evidence type="ECO:0000313" key="2">
    <source>
        <dbReference type="EMBL" id="GMS84187.1"/>
    </source>
</evidence>
<evidence type="ECO:0000256" key="1">
    <source>
        <dbReference type="SAM" id="MobiDB-lite"/>
    </source>
</evidence>